<accession>A0A179B4B4</accession>
<feature type="compositionally biased region" description="Low complexity" evidence="1">
    <location>
        <begin position="206"/>
        <end position="223"/>
    </location>
</feature>
<sequence>MVVRQLPGWSLSVRADMGRPRRGASDAKKRLCLRGAVVALGVCLACLTGCRIDAKVEFKADGGQYTEIVFEDTTDSMRTLKGNCEELREYFGTTARYAAAAKMEDITAPGGHLRCKATSNILHDEVTVKDNGDTLSISMKSSPPDGADLDGLTMTTTITMPGKVIKSSIGKVHGNKVVIDGYDYPITGFTITSRKNDSASPATEPSARQSTTSTATSTGTQGSHGDSSLWVWTGVGCTTLAALTLGGLTFFRTARKKKQHSTAQATNSSRPETVSAGPSGGPNWSR</sequence>
<reference evidence="3 4" key="1">
    <citation type="submission" date="2016-04" db="EMBL/GenBank/DDBJ databases">
        <title>Peptidophaga gingivicola gen. nov., sp. nov., isolated from human subgingival plaque.</title>
        <authorList>
            <person name="Beall C.J."/>
            <person name="Mokrzan E.M."/>
            <person name="Griffen A.L."/>
            <person name="Leys E.J."/>
        </authorList>
    </citation>
    <scope>NUCLEOTIDE SEQUENCE [LARGE SCALE GENOMIC DNA]</scope>
    <source>
        <strain evidence="3 4">BA112</strain>
    </source>
</reference>
<evidence type="ECO:0000313" key="3">
    <source>
        <dbReference type="EMBL" id="OAP86209.1"/>
    </source>
</evidence>
<proteinExistence type="predicted"/>
<name>A0A179B4B4_9ACTO</name>
<keyword evidence="2" id="KW-1133">Transmembrane helix</keyword>
<dbReference type="AlphaFoldDB" id="A0A179B4B4"/>
<feature type="region of interest" description="Disordered" evidence="1">
    <location>
        <begin position="193"/>
        <end position="225"/>
    </location>
</feature>
<evidence type="ECO:0000256" key="2">
    <source>
        <dbReference type="SAM" id="Phobius"/>
    </source>
</evidence>
<protein>
    <submittedName>
        <fullName evidence="3">Uncharacterized protein</fullName>
    </submittedName>
</protein>
<dbReference type="RefSeq" id="WP_064231063.1">
    <property type="nucleotide sequence ID" value="NZ_LVZK01000001.1"/>
</dbReference>
<feature type="transmembrane region" description="Helical" evidence="2">
    <location>
        <begin position="229"/>
        <end position="251"/>
    </location>
</feature>
<organism evidence="3 4">
    <name type="scientific">Peptidiphaga gingivicola</name>
    <dbReference type="NCBI Taxonomy" id="2741497"/>
    <lineage>
        <taxon>Bacteria</taxon>
        <taxon>Bacillati</taxon>
        <taxon>Actinomycetota</taxon>
        <taxon>Actinomycetes</taxon>
        <taxon>Actinomycetales</taxon>
        <taxon>Actinomycetaceae</taxon>
        <taxon>Peptidiphaga</taxon>
    </lineage>
</organism>
<dbReference type="Proteomes" id="UP000078368">
    <property type="component" value="Unassembled WGS sequence"/>
</dbReference>
<keyword evidence="4" id="KW-1185">Reference proteome</keyword>
<evidence type="ECO:0000313" key="4">
    <source>
        <dbReference type="Proteomes" id="UP000078368"/>
    </source>
</evidence>
<gene>
    <name evidence="3" type="ORF">A4H34_03295</name>
</gene>
<keyword evidence="2" id="KW-0472">Membrane</keyword>
<dbReference type="EMBL" id="LVZK01000001">
    <property type="protein sequence ID" value="OAP86209.1"/>
    <property type="molecule type" value="Genomic_DNA"/>
</dbReference>
<feature type="compositionally biased region" description="Polar residues" evidence="1">
    <location>
        <begin position="261"/>
        <end position="272"/>
    </location>
</feature>
<keyword evidence="2" id="KW-0812">Transmembrane</keyword>
<comment type="caution">
    <text evidence="3">The sequence shown here is derived from an EMBL/GenBank/DDBJ whole genome shotgun (WGS) entry which is preliminary data.</text>
</comment>
<feature type="region of interest" description="Disordered" evidence="1">
    <location>
        <begin position="258"/>
        <end position="286"/>
    </location>
</feature>
<evidence type="ECO:0000256" key="1">
    <source>
        <dbReference type="SAM" id="MobiDB-lite"/>
    </source>
</evidence>
<feature type="compositionally biased region" description="Polar residues" evidence="1">
    <location>
        <begin position="193"/>
        <end position="203"/>
    </location>
</feature>